<evidence type="ECO:0000313" key="1">
    <source>
        <dbReference type="EMBL" id="KZL65387.1"/>
    </source>
</evidence>
<dbReference type="EMBL" id="LFIV01000223">
    <property type="protein sequence ID" value="KZL65387.1"/>
    <property type="molecule type" value="Genomic_DNA"/>
</dbReference>
<reference evidence="1 2" key="1">
    <citation type="submission" date="2015-06" db="EMBL/GenBank/DDBJ databases">
        <title>Survival trade-offs in plant roots during colonization by closely related pathogenic and mutualistic fungi.</title>
        <authorList>
            <person name="Hacquard S."/>
            <person name="Kracher B."/>
            <person name="Hiruma K."/>
            <person name="Weinman A."/>
            <person name="Muench P."/>
            <person name="Garrido Oter R."/>
            <person name="Ver Loren van Themaat E."/>
            <person name="Dallerey J.-F."/>
            <person name="Damm U."/>
            <person name="Henrissat B."/>
            <person name="Lespinet O."/>
            <person name="Thon M."/>
            <person name="Kemen E."/>
            <person name="McHardy A.C."/>
            <person name="Schulze-Lefert P."/>
            <person name="O'Connell R.J."/>
        </authorList>
    </citation>
    <scope>NUCLEOTIDE SEQUENCE [LARGE SCALE GENOMIC DNA]</scope>
    <source>
        <strain evidence="1 2">0861</strain>
    </source>
</reference>
<sequence>MQPFGSKATCLVNVKELRKHVYSMEEVSLRKRIRGGVASQGLNQVNNGVASAGTLDTIRERVTLM</sequence>
<gene>
    <name evidence="1" type="ORF">CT0861_06245</name>
</gene>
<dbReference type="Proteomes" id="UP000076552">
    <property type="component" value="Unassembled WGS sequence"/>
</dbReference>
<protein>
    <submittedName>
        <fullName evidence="1">Uncharacterized protein</fullName>
    </submittedName>
</protein>
<evidence type="ECO:0000313" key="2">
    <source>
        <dbReference type="Proteomes" id="UP000076552"/>
    </source>
</evidence>
<keyword evidence="2" id="KW-1185">Reference proteome</keyword>
<proteinExistence type="predicted"/>
<dbReference type="AlphaFoldDB" id="A0A166N797"/>
<accession>A0A166N797</accession>
<comment type="caution">
    <text evidence="1">The sequence shown here is derived from an EMBL/GenBank/DDBJ whole genome shotgun (WGS) entry which is preliminary data.</text>
</comment>
<organism evidence="1 2">
    <name type="scientific">Colletotrichum tofieldiae</name>
    <dbReference type="NCBI Taxonomy" id="708197"/>
    <lineage>
        <taxon>Eukaryota</taxon>
        <taxon>Fungi</taxon>
        <taxon>Dikarya</taxon>
        <taxon>Ascomycota</taxon>
        <taxon>Pezizomycotina</taxon>
        <taxon>Sordariomycetes</taxon>
        <taxon>Hypocreomycetidae</taxon>
        <taxon>Glomerellales</taxon>
        <taxon>Glomerellaceae</taxon>
        <taxon>Colletotrichum</taxon>
        <taxon>Colletotrichum spaethianum species complex</taxon>
    </lineage>
</organism>
<name>A0A166N797_9PEZI</name>